<proteinExistence type="predicted"/>
<gene>
    <name evidence="1" type="primary">DIN7</name>
    <name evidence="1" type="ORF">CM83_104719</name>
</gene>
<name>A0A0A9XYX8_LYGHE</name>
<accession>A0A0A9XYX8</accession>
<evidence type="ECO:0000313" key="1">
    <source>
        <dbReference type="EMBL" id="JAG26022.1"/>
    </source>
</evidence>
<organism evidence="1">
    <name type="scientific">Lygus hesperus</name>
    <name type="common">Western plant bug</name>
    <dbReference type="NCBI Taxonomy" id="30085"/>
    <lineage>
        <taxon>Eukaryota</taxon>
        <taxon>Metazoa</taxon>
        <taxon>Ecdysozoa</taxon>
        <taxon>Arthropoda</taxon>
        <taxon>Hexapoda</taxon>
        <taxon>Insecta</taxon>
        <taxon>Pterygota</taxon>
        <taxon>Neoptera</taxon>
        <taxon>Paraneoptera</taxon>
        <taxon>Hemiptera</taxon>
        <taxon>Heteroptera</taxon>
        <taxon>Panheteroptera</taxon>
        <taxon>Cimicomorpha</taxon>
        <taxon>Miridae</taxon>
        <taxon>Mirini</taxon>
        <taxon>Lygus</taxon>
    </lineage>
</organism>
<dbReference type="SUPFAM" id="SSF47807">
    <property type="entry name" value="5' to 3' exonuclease, C-terminal subdomain"/>
    <property type="match status" value="1"/>
</dbReference>
<protein>
    <submittedName>
        <fullName evidence="1">DNA damage-inducible protein DIN7</fullName>
    </submittedName>
</protein>
<dbReference type="InterPro" id="IPR036279">
    <property type="entry name" value="5-3_exonuclease_C_sf"/>
</dbReference>
<sequence length="146" mass="16823">DLGTMMCKSLPAFHALTGCDYTSAFYRIGKLKPFNILKKDEELQKMLSAFGEDPIVKEEEFLKIQQFVCRMYSRKEISTLNELRLHLFMDVYNKTSHTDPLRAPKGIDSMSLPPCEKALRTHILRSKYVTAIWTNLNLANPPQNKP</sequence>
<feature type="non-terminal residue" evidence="1">
    <location>
        <position position="146"/>
    </location>
</feature>
<dbReference type="EMBL" id="GBHO01017582">
    <property type="protein sequence ID" value="JAG26022.1"/>
    <property type="molecule type" value="Transcribed_RNA"/>
</dbReference>
<dbReference type="AlphaFoldDB" id="A0A0A9XYX8"/>
<reference evidence="1" key="2">
    <citation type="submission" date="2014-07" db="EMBL/GenBank/DDBJ databases">
        <authorList>
            <person name="Hull J."/>
        </authorList>
    </citation>
    <scope>NUCLEOTIDE SEQUENCE</scope>
</reference>
<reference evidence="1" key="1">
    <citation type="journal article" date="2014" name="PLoS ONE">
        <title>Transcriptome-Based Identification of ABC Transporters in the Western Tarnished Plant Bug Lygus hesperus.</title>
        <authorList>
            <person name="Hull J.J."/>
            <person name="Chaney K."/>
            <person name="Geib S.M."/>
            <person name="Fabrick J.A."/>
            <person name="Brent C.S."/>
            <person name="Walsh D."/>
            <person name="Lavine L.C."/>
        </authorList>
    </citation>
    <scope>NUCLEOTIDE SEQUENCE</scope>
</reference>
<feature type="non-terminal residue" evidence="1">
    <location>
        <position position="1"/>
    </location>
</feature>